<feature type="domain" description="PIN" evidence="1">
    <location>
        <begin position="6"/>
        <end position="127"/>
    </location>
</feature>
<dbReference type="InterPro" id="IPR029060">
    <property type="entry name" value="PIN-like_dom_sf"/>
</dbReference>
<dbReference type="Proteomes" id="UP000295668">
    <property type="component" value="Unassembled WGS sequence"/>
</dbReference>
<dbReference type="InterPro" id="IPR041705">
    <property type="entry name" value="PIN_Sll0205"/>
</dbReference>
<evidence type="ECO:0000313" key="2">
    <source>
        <dbReference type="EMBL" id="TDG36330.1"/>
    </source>
</evidence>
<name>A0A4R5MKX1_9SPHI</name>
<organism evidence="2 3">
    <name type="scientific">Pedobacter changchengzhani</name>
    <dbReference type="NCBI Taxonomy" id="2529274"/>
    <lineage>
        <taxon>Bacteria</taxon>
        <taxon>Pseudomonadati</taxon>
        <taxon>Bacteroidota</taxon>
        <taxon>Sphingobacteriia</taxon>
        <taxon>Sphingobacteriales</taxon>
        <taxon>Sphingobacteriaceae</taxon>
        <taxon>Pedobacter</taxon>
    </lineage>
</organism>
<dbReference type="SUPFAM" id="SSF88723">
    <property type="entry name" value="PIN domain-like"/>
    <property type="match status" value="1"/>
</dbReference>
<dbReference type="EMBL" id="SJCY01000004">
    <property type="protein sequence ID" value="TDG36330.1"/>
    <property type="molecule type" value="Genomic_DNA"/>
</dbReference>
<dbReference type="OrthoDB" id="9798990at2"/>
<evidence type="ECO:0000259" key="1">
    <source>
        <dbReference type="Pfam" id="PF01850"/>
    </source>
</evidence>
<dbReference type="AlphaFoldDB" id="A0A4R5MKX1"/>
<proteinExistence type="predicted"/>
<dbReference type="Pfam" id="PF01850">
    <property type="entry name" value="PIN"/>
    <property type="match status" value="1"/>
</dbReference>
<sequence>MASNHYILDTHGLIWFQENNPRIPKGVMNIVQNINNTIYFSQISLFKISIKQSLGKLIHFDTTIEKLYNQALLDGFTYLSIENSAIFNYGDVPLLSGYRDPFDRLPISSAIEIDATLLSADEKFKLYPNLLKLFWQ</sequence>
<dbReference type="CDD" id="cd09872">
    <property type="entry name" value="PIN_Sll0205-like"/>
    <property type="match status" value="1"/>
</dbReference>
<dbReference type="InterPro" id="IPR002716">
    <property type="entry name" value="PIN_dom"/>
</dbReference>
<gene>
    <name evidence="2" type="ORF">EZJ43_07335</name>
</gene>
<protein>
    <submittedName>
        <fullName evidence="2">PIN domain-containing protein</fullName>
    </submittedName>
</protein>
<dbReference type="PANTHER" id="PTHR36173:SF2">
    <property type="entry name" value="RIBONUCLEASE VAPC16"/>
    <property type="match status" value="1"/>
</dbReference>
<dbReference type="RefSeq" id="WP_133262060.1">
    <property type="nucleotide sequence ID" value="NZ_SJCY01000004.1"/>
</dbReference>
<dbReference type="Gene3D" id="3.40.50.1010">
    <property type="entry name" value="5'-nuclease"/>
    <property type="match status" value="1"/>
</dbReference>
<comment type="caution">
    <text evidence="2">The sequence shown here is derived from an EMBL/GenBank/DDBJ whole genome shotgun (WGS) entry which is preliminary data.</text>
</comment>
<evidence type="ECO:0000313" key="3">
    <source>
        <dbReference type="Proteomes" id="UP000295668"/>
    </source>
</evidence>
<accession>A0A4R5MKX1</accession>
<dbReference type="InterPro" id="IPR052919">
    <property type="entry name" value="TA_system_RNase"/>
</dbReference>
<keyword evidence="3" id="KW-1185">Reference proteome</keyword>
<dbReference type="PANTHER" id="PTHR36173">
    <property type="entry name" value="RIBONUCLEASE VAPC16-RELATED"/>
    <property type="match status" value="1"/>
</dbReference>
<reference evidence="2 3" key="1">
    <citation type="submission" date="2019-02" db="EMBL/GenBank/DDBJ databases">
        <title>Pedobacter sp. nov., a novel speices isolated from soil of pinguins habitat in Antarcitica.</title>
        <authorList>
            <person name="He R.-H."/>
        </authorList>
    </citation>
    <scope>NUCLEOTIDE SEQUENCE [LARGE SCALE GENOMIC DNA]</scope>
    <source>
        <strain evidence="2 3">E01020</strain>
    </source>
</reference>